<proteinExistence type="predicted"/>
<dbReference type="AlphaFoldDB" id="A0A1Q9BUK8"/>
<dbReference type="Proteomes" id="UP000186817">
    <property type="component" value="Unassembled WGS sequence"/>
</dbReference>
<dbReference type="EMBL" id="LSRX01003863">
    <property type="protein sequence ID" value="OLP74349.1"/>
    <property type="molecule type" value="Genomic_DNA"/>
</dbReference>
<keyword evidence="2" id="KW-1185">Reference proteome</keyword>
<feature type="non-terminal residue" evidence="1">
    <location>
        <position position="108"/>
    </location>
</feature>
<protein>
    <submittedName>
        <fullName evidence="1">Uncharacterized protein</fullName>
    </submittedName>
</protein>
<sequence>MALLGVNEAHVQIATLRAASKDAPNVVSSNVRCRRQSEAVILMSLQLEHIGAGQGHYSQPFQLYNYALLARPLAMSYTPQEVDEIILRLEKNVERQIATVNSAVKGVA</sequence>
<gene>
    <name evidence="1" type="ORF">AK812_SmicGene46136</name>
</gene>
<accession>A0A1Q9BUK8</accession>
<name>A0A1Q9BUK8_SYMMI</name>
<organism evidence="1 2">
    <name type="scientific">Symbiodinium microadriaticum</name>
    <name type="common">Dinoflagellate</name>
    <name type="synonym">Zooxanthella microadriatica</name>
    <dbReference type="NCBI Taxonomy" id="2951"/>
    <lineage>
        <taxon>Eukaryota</taxon>
        <taxon>Sar</taxon>
        <taxon>Alveolata</taxon>
        <taxon>Dinophyceae</taxon>
        <taxon>Suessiales</taxon>
        <taxon>Symbiodiniaceae</taxon>
        <taxon>Symbiodinium</taxon>
    </lineage>
</organism>
<evidence type="ECO:0000313" key="1">
    <source>
        <dbReference type="EMBL" id="OLP74349.1"/>
    </source>
</evidence>
<comment type="caution">
    <text evidence="1">The sequence shown here is derived from an EMBL/GenBank/DDBJ whole genome shotgun (WGS) entry which is preliminary data.</text>
</comment>
<evidence type="ECO:0000313" key="2">
    <source>
        <dbReference type="Proteomes" id="UP000186817"/>
    </source>
</evidence>
<reference evidence="1 2" key="1">
    <citation type="submission" date="2016-02" db="EMBL/GenBank/DDBJ databases">
        <title>Genome analysis of coral dinoflagellate symbionts highlights evolutionary adaptations to a symbiotic lifestyle.</title>
        <authorList>
            <person name="Aranda M."/>
            <person name="Li Y."/>
            <person name="Liew Y.J."/>
            <person name="Baumgarten S."/>
            <person name="Simakov O."/>
            <person name="Wilson M."/>
            <person name="Piel J."/>
            <person name="Ashoor H."/>
            <person name="Bougouffa S."/>
            <person name="Bajic V.B."/>
            <person name="Ryu T."/>
            <person name="Ravasi T."/>
            <person name="Bayer T."/>
            <person name="Micklem G."/>
            <person name="Kim H."/>
            <person name="Bhak J."/>
            <person name="Lajeunesse T.C."/>
            <person name="Voolstra C.R."/>
        </authorList>
    </citation>
    <scope>NUCLEOTIDE SEQUENCE [LARGE SCALE GENOMIC DNA]</scope>
    <source>
        <strain evidence="1 2">CCMP2467</strain>
    </source>
</reference>